<reference evidence="1 2" key="1">
    <citation type="submission" date="2019-05" db="EMBL/GenBank/DDBJ databases">
        <title>Emergence of the Ug99 lineage of the wheat stem rust pathogen through somatic hybridization.</title>
        <authorList>
            <person name="Li F."/>
            <person name="Upadhyaya N.M."/>
            <person name="Sperschneider J."/>
            <person name="Matny O."/>
            <person name="Nguyen-Phuc H."/>
            <person name="Mago R."/>
            <person name="Raley C."/>
            <person name="Miller M.E."/>
            <person name="Silverstein K.A.T."/>
            <person name="Henningsen E."/>
            <person name="Hirsch C.D."/>
            <person name="Visser B."/>
            <person name="Pretorius Z.A."/>
            <person name="Steffenson B.J."/>
            <person name="Schwessinger B."/>
            <person name="Dodds P.N."/>
            <person name="Figueroa M."/>
        </authorList>
    </citation>
    <scope>NUCLEOTIDE SEQUENCE [LARGE SCALE GENOMIC DNA]</scope>
    <source>
        <strain evidence="1">21-0</strain>
    </source>
</reference>
<gene>
    <name evidence="1" type="ORF">PGT21_031541</name>
</gene>
<organism evidence="1 2">
    <name type="scientific">Puccinia graminis f. sp. tritici</name>
    <dbReference type="NCBI Taxonomy" id="56615"/>
    <lineage>
        <taxon>Eukaryota</taxon>
        <taxon>Fungi</taxon>
        <taxon>Dikarya</taxon>
        <taxon>Basidiomycota</taxon>
        <taxon>Pucciniomycotina</taxon>
        <taxon>Pucciniomycetes</taxon>
        <taxon>Pucciniales</taxon>
        <taxon>Pucciniaceae</taxon>
        <taxon>Puccinia</taxon>
    </lineage>
</organism>
<name>A0A5B0QC38_PUCGR</name>
<keyword evidence="2" id="KW-1185">Reference proteome</keyword>
<accession>A0A5B0QC38</accession>
<proteinExistence type="predicted"/>
<comment type="caution">
    <text evidence="1">The sequence shown here is derived from an EMBL/GenBank/DDBJ whole genome shotgun (WGS) entry which is preliminary data.</text>
</comment>
<dbReference type="EMBL" id="VSWC01000027">
    <property type="protein sequence ID" value="KAA1110777.1"/>
    <property type="molecule type" value="Genomic_DNA"/>
</dbReference>
<sequence>MTSPLCTLDALHESPTAACKTYLRFRAMNAVLWPLIAEELISLERNNLKFGALPVISGPCSSRVARMFTFMPSKAPDSVVAIANLKGQNFLRGTTSTLFSSNSHVWPL</sequence>
<evidence type="ECO:0000313" key="2">
    <source>
        <dbReference type="Proteomes" id="UP000324748"/>
    </source>
</evidence>
<dbReference type="Proteomes" id="UP000324748">
    <property type="component" value="Unassembled WGS sequence"/>
</dbReference>
<evidence type="ECO:0000313" key="1">
    <source>
        <dbReference type="EMBL" id="KAA1110777.1"/>
    </source>
</evidence>
<dbReference type="AlphaFoldDB" id="A0A5B0QC38"/>
<protein>
    <submittedName>
        <fullName evidence="1">Uncharacterized protein</fullName>
    </submittedName>
</protein>